<dbReference type="PANTHER" id="PTHR42044">
    <property type="entry name" value="DUF676 DOMAIN-CONTAINING PROTEIN-RELATED"/>
    <property type="match status" value="1"/>
</dbReference>
<protein>
    <submittedName>
        <fullName evidence="1">Uncharacterized protein</fullName>
    </submittedName>
</protein>
<reference evidence="1" key="2">
    <citation type="submission" date="2023-06" db="EMBL/GenBank/DDBJ databases">
        <authorList>
            <consortium name="Lawrence Berkeley National Laboratory"/>
            <person name="Mondo S.J."/>
            <person name="Hensen N."/>
            <person name="Bonometti L."/>
            <person name="Westerberg I."/>
            <person name="Brannstrom I.O."/>
            <person name="Guillou S."/>
            <person name="Cros-Aarteil S."/>
            <person name="Calhoun S."/>
            <person name="Haridas S."/>
            <person name="Kuo A."/>
            <person name="Pangilinan J."/>
            <person name="Riley R."/>
            <person name="Labutti K."/>
            <person name="Andreopoulos B."/>
            <person name="Lipzen A."/>
            <person name="Chen C."/>
            <person name="Yanf M."/>
            <person name="Daum C."/>
            <person name="Ng V."/>
            <person name="Clum A."/>
            <person name="Steindorff A."/>
            <person name="Ohm R."/>
            <person name="Martin F."/>
            <person name="Silar P."/>
            <person name="Natvig D."/>
            <person name="Lalanne C."/>
            <person name="Gautier V."/>
            <person name="Ament-Velasquez S.L."/>
            <person name="Kruys A."/>
            <person name="Hutchinson M.I."/>
            <person name="Powell A.J."/>
            <person name="Barry K."/>
            <person name="Miller A.N."/>
            <person name="Grigoriev I.V."/>
            <person name="Debuchy R."/>
            <person name="Gladieux P."/>
            <person name="Thoren M.H."/>
            <person name="Johannesson H."/>
        </authorList>
    </citation>
    <scope>NUCLEOTIDE SEQUENCE</scope>
    <source>
        <strain evidence="1">PSN324</strain>
    </source>
</reference>
<evidence type="ECO:0000313" key="2">
    <source>
        <dbReference type="Proteomes" id="UP001321749"/>
    </source>
</evidence>
<dbReference type="Proteomes" id="UP001321749">
    <property type="component" value="Unassembled WGS sequence"/>
</dbReference>
<dbReference type="PANTHER" id="PTHR42044:SF2">
    <property type="entry name" value="DUF676 DOMAIN-CONTAINING PROTEIN"/>
    <property type="match status" value="1"/>
</dbReference>
<keyword evidence="2" id="KW-1185">Reference proteome</keyword>
<sequence length="494" mass="55804">MSMNSAPMTYIPPLCDGACGTVPRSQQPMWVMMRQEIMCMMRMMPNICWAMLTQRKHMSWPDMGETMMHMLLTCMEMCMMAMAVPMWMMLPGAMFAMWMGCYVMMVMAMCWMMNGKEQMHMCNFDSSSEGWMMGQDMDNEKWMFMGGMGMSSRHCHMNTLPMLCRMFGRPMMCICTPTWGMPFDMICMMMQRCMTMPSQVRRNLYAQMRTALLDDSMMRCVVMCHNDSAVLVSQAVSQLCCDLPAEKMRKLEIYTFGAAASEFMLPAGESMMESSPMHPSTDMMEAERKGVHVEHFAMTNDPFAQMGVLQSVRQNMNGRYCGGVFVMNDMAMMKNGKMMMNEKIMSKNMPTMPMTCSGLMMEDYMMALFPAQMMMCMGAGASAAASCRSMMDSTMVVDRECAEKREIAAMSNYHAASQMKKGSKRLSWTGLAAGAGQKNGMSAGMMGLEIARRGCKDCDGHKGREVSWLMGYMAMGNNTMMDKVGSTHANMKRS</sequence>
<name>A0AAV9HMH5_9PEZI</name>
<organism evidence="1 2">
    <name type="scientific">Cladorrhinum samala</name>
    <dbReference type="NCBI Taxonomy" id="585594"/>
    <lineage>
        <taxon>Eukaryota</taxon>
        <taxon>Fungi</taxon>
        <taxon>Dikarya</taxon>
        <taxon>Ascomycota</taxon>
        <taxon>Pezizomycotina</taxon>
        <taxon>Sordariomycetes</taxon>
        <taxon>Sordariomycetidae</taxon>
        <taxon>Sordariales</taxon>
        <taxon>Podosporaceae</taxon>
        <taxon>Cladorrhinum</taxon>
    </lineage>
</organism>
<accession>A0AAV9HMH5</accession>
<proteinExistence type="predicted"/>
<comment type="caution">
    <text evidence="1">The sequence shown here is derived from an EMBL/GenBank/DDBJ whole genome shotgun (WGS) entry which is preliminary data.</text>
</comment>
<dbReference type="AlphaFoldDB" id="A0AAV9HMH5"/>
<gene>
    <name evidence="1" type="ORF">QBC42DRAFT_305962</name>
</gene>
<evidence type="ECO:0000313" key="1">
    <source>
        <dbReference type="EMBL" id="KAK4461959.1"/>
    </source>
</evidence>
<reference evidence="1" key="1">
    <citation type="journal article" date="2023" name="Mol. Phylogenet. Evol.">
        <title>Genome-scale phylogeny and comparative genomics of the fungal order Sordariales.</title>
        <authorList>
            <person name="Hensen N."/>
            <person name="Bonometti L."/>
            <person name="Westerberg I."/>
            <person name="Brannstrom I.O."/>
            <person name="Guillou S."/>
            <person name="Cros-Aarteil S."/>
            <person name="Calhoun S."/>
            <person name="Haridas S."/>
            <person name="Kuo A."/>
            <person name="Mondo S."/>
            <person name="Pangilinan J."/>
            <person name="Riley R."/>
            <person name="LaButti K."/>
            <person name="Andreopoulos B."/>
            <person name="Lipzen A."/>
            <person name="Chen C."/>
            <person name="Yan M."/>
            <person name="Daum C."/>
            <person name="Ng V."/>
            <person name="Clum A."/>
            <person name="Steindorff A."/>
            <person name="Ohm R.A."/>
            <person name="Martin F."/>
            <person name="Silar P."/>
            <person name="Natvig D.O."/>
            <person name="Lalanne C."/>
            <person name="Gautier V."/>
            <person name="Ament-Velasquez S.L."/>
            <person name="Kruys A."/>
            <person name="Hutchinson M.I."/>
            <person name="Powell A.J."/>
            <person name="Barry K."/>
            <person name="Miller A.N."/>
            <person name="Grigoriev I.V."/>
            <person name="Debuchy R."/>
            <person name="Gladieux P."/>
            <person name="Hiltunen Thoren M."/>
            <person name="Johannesson H."/>
        </authorList>
    </citation>
    <scope>NUCLEOTIDE SEQUENCE</scope>
    <source>
        <strain evidence="1">PSN324</strain>
    </source>
</reference>
<dbReference type="EMBL" id="MU864980">
    <property type="protein sequence ID" value="KAK4461959.1"/>
    <property type="molecule type" value="Genomic_DNA"/>
</dbReference>